<dbReference type="Pfam" id="PF13568">
    <property type="entry name" value="OMP_b-brl_2"/>
    <property type="match status" value="1"/>
</dbReference>
<gene>
    <name evidence="2" type="ORF">ENK44_12845</name>
</gene>
<accession>A0A7V4U488</accession>
<dbReference type="EMBL" id="DRQG01000117">
    <property type="protein sequence ID" value="HGY56589.1"/>
    <property type="molecule type" value="Genomic_DNA"/>
</dbReference>
<dbReference type="Proteomes" id="UP000885779">
    <property type="component" value="Unassembled WGS sequence"/>
</dbReference>
<comment type="caution">
    <text evidence="2">The sequence shown here is derived from an EMBL/GenBank/DDBJ whole genome shotgun (WGS) entry which is preliminary data.</text>
</comment>
<evidence type="ECO:0000313" key="2">
    <source>
        <dbReference type="EMBL" id="HGY56589.1"/>
    </source>
</evidence>
<proteinExistence type="predicted"/>
<name>A0A7V4U488_CALAY</name>
<dbReference type="Gene3D" id="2.40.160.20">
    <property type="match status" value="1"/>
</dbReference>
<reference evidence="2" key="1">
    <citation type="journal article" date="2020" name="mSystems">
        <title>Genome- and Community-Level Interaction Insights into Carbon Utilization and Element Cycling Functions of Hydrothermarchaeota in Hydrothermal Sediment.</title>
        <authorList>
            <person name="Zhou Z."/>
            <person name="Liu Y."/>
            <person name="Xu W."/>
            <person name="Pan J."/>
            <person name="Luo Z.H."/>
            <person name="Li M."/>
        </authorList>
    </citation>
    <scope>NUCLEOTIDE SEQUENCE [LARGE SCALE GENOMIC DNA]</scope>
    <source>
        <strain evidence="2">HyVt-577</strain>
    </source>
</reference>
<feature type="domain" description="Outer membrane protein beta-barrel" evidence="1">
    <location>
        <begin position="57"/>
        <end position="190"/>
    </location>
</feature>
<dbReference type="InterPro" id="IPR025665">
    <property type="entry name" value="Beta-barrel_OMP_2"/>
</dbReference>
<evidence type="ECO:0000259" key="1">
    <source>
        <dbReference type="Pfam" id="PF13568"/>
    </source>
</evidence>
<organism evidence="2">
    <name type="scientific">Caldithrix abyssi</name>
    <dbReference type="NCBI Taxonomy" id="187145"/>
    <lineage>
        <taxon>Bacteria</taxon>
        <taxon>Pseudomonadati</taxon>
        <taxon>Calditrichota</taxon>
        <taxon>Calditrichia</taxon>
        <taxon>Calditrichales</taxon>
        <taxon>Calditrichaceae</taxon>
        <taxon>Caldithrix</taxon>
    </lineage>
</organism>
<protein>
    <recommendedName>
        <fullName evidence="1">Outer membrane protein beta-barrel domain-containing protein</fullName>
    </recommendedName>
</protein>
<sequence length="234" mass="27342">MLKKNSPFALSVIFVFLLVSIGFPQENPDSTRFTFPKFSIQLRIVEFLRFMDFRGGSVSFKYHFNNTSALRVGLGFSADKRQIENSDYFYNTDSLDSQLNKDDSKIYTNISVQYIIYPNPNDDIKFYFGAGPFFGWANQSYNSTYWNADSGKILPYKDIKSSTRRFGLELTAGLEWFFMRNMSLLFDYSLTIGYRQGESTENKYSYAQPFTYIYKVNNSYIQWNTIKFGLSVYL</sequence>
<dbReference type="SUPFAM" id="SSF56925">
    <property type="entry name" value="OMPA-like"/>
    <property type="match status" value="1"/>
</dbReference>
<dbReference type="AlphaFoldDB" id="A0A7V4U488"/>
<dbReference type="InterPro" id="IPR011250">
    <property type="entry name" value="OMP/PagP_B-barrel"/>
</dbReference>